<dbReference type="AlphaFoldDB" id="A0A0G4E4U2"/>
<proteinExistence type="predicted"/>
<protein>
    <submittedName>
        <fullName evidence="1">Uncharacterized protein</fullName>
    </submittedName>
</protein>
<sequence length="129" mass="14223">MEKQKMRELIDFAKDETRVNAAFENVIDGIESGRIRADEFQLAAGPLRVGALKEDREYVARLLEKAASTPLDDNQRHILYATVAELPEDAGLYDVIDALNEAGSLSTFVGALRKFLDDAARPRGDTSAL</sequence>
<gene>
    <name evidence="1" type="ORF">PQBR57_0308</name>
</gene>
<geneLocation type="plasmid" evidence="1">
    <name>pQBR57</name>
</geneLocation>
<accession>A0A0G4E4U2</accession>
<name>A0A0G4E4U2_PSEFS</name>
<evidence type="ECO:0000313" key="1">
    <source>
        <dbReference type="EMBL" id="CEK42261.1"/>
    </source>
</evidence>
<dbReference type="EMBL" id="LN713926">
    <property type="protein sequence ID" value="CEK42261.1"/>
    <property type="molecule type" value="Genomic_DNA"/>
</dbReference>
<reference evidence="1" key="2">
    <citation type="submission" date="2015-06" db="EMBL/GenBank/DDBJ databases">
        <title>Environmentally co-occuring mercury resistance plasmids are genetically and phenotypically diverse and confer variable context-dependent fitness effects.</title>
        <authorList>
            <person name="Hall J.P.J."/>
            <person name="Harrison E."/>
            <person name="Lilley A.K."/>
            <person name="Paterson S."/>
            <person name="Spiers A.J."/>
            <person name="Brockhurst M.A."/>
        </authorList>
    </citation>
    <scope>NUCLEOTIDE SEQUENCE [LARGE SCALE GENOMIC DNA]</scope>
    <source>
        <strain evidence="1">SBW25</strain>
        <plasmid evidence="1">pQBR57</plasmid>
    </source>
</reference>
<dbReference type="RefSeq" id="WP_192963428.1">
    <property type="nucleotide sequence ID" value="NZ_LN713926.1"/>
</dbReference>
<keyword evidence="1" id="KW-0614">Plasmid</keyword>
<reference evidence="1" key="1">
    <citation type="submission" date="2014-12" db="EMBL/GenBank/DDBJ databases">
        <authorList>
            <person name="Hall J."/>
        </authorList>
    </citation>
    <scope>NUCLEOTIDE SEQUENCE [LARGE SCALE GENOMIC DNA]</scope>
    <source>
        <strain evidence="1">SBW25</strain>
        <plasmid evidence="1">pQBR57</plasmid>
    </source>
</reference>
<organism evidence="1">
    <name type="scientific">Pseudomonas fluorescens (strain SBW25)</name>
    <dbReference type="NCBI Taxonomy" id="216595"/>
    <lineage>
        <taxon>Bacteria</taxon>
        <taxon>Pseudomonadati</taxon>
        <taxon>Pseudomonadota</taxon>
        <taxon>Gammaproteobacteria</taxon>
        <taxon>Pseudomonadales</taxon>
        <taxon>Pseudomonadaceae</taxon>
        <taxon>Pseudomonas</taxon>
    </lineage>
</organism>